<gene>
    <name evidence="2" type="ORF">ACFO0N_17610</name>
</gene>
<feature type="region of interest" description="Disordered" evidence="1">
    <location>
        <begin position="30"/>
        <end position="73"/>
    </location>
</feature>
<comment type="caution">
    <text evidence="2">The sequence shown here is derived from an EMBL/GenBank/DDBJ whole genome shotgun (WGS) entry which is preliminary data.</text>
</comment>
<dbReference type="AlphaFoldDB" id="A0ABD5PFS6"/>
<evidence type="ECO:0000313" key="3">
    <source>
        <dbReference type="Proteomes" id="UP001595921"/>
    </source>
</evidence>
<dbReference type="EMBL" id="JBHSDS010000008">
    <property type="protein sequence ID" value="MFC4359765.1"/>
    <property type="molecule type" value="Genomic_DNA"/>
</dbReference>
<dbReference type="SUPFAM" id="SSF53850">
    <property type="entry name" value="Periplasmic binding protein-like II"/>
    <property type="match status" value="1"/>
</dbReference>
<dbReference type="InterPro" id="IPR011852">
    <property type="entry name" value="TRAP_TAXI"/>
</dbReference>
<evidence type="ECO:0000256" key="1">
    <source>
        <dbReference type="SAM" id="MobiDB-lite"/>
    </source>
</evidence>
<feature type="compositionally biased region" description="Low complexity" evidence="1">
    <location>
        <begin position="41"/>
        <end position="57"/>
    </location>
</feature>
<feature type="compositionally biased region" description="Gly residues" evidence="1">
    <location>
        <begin position="30"/>
        <end position="40"/>
    </location>
</feature>
<dbReference type="CDD" id="cd13567">
    <property type="entry name" value="PBP2_TtGluBP"/>
    <property type="match status" value="1"/>
</dbReference>
<reference evidence="2 3" key="1">
    <citation type="journal article" date="2019" name="Int. J. Syst. Evol. Microbiol.">
        <title>The Global Catalogue of Microorganisms (GCM) 10K type strain sequencing project: providing services to taxonomists for standard genome sequencing and annotation.</title>
        <authorList>
            <consortium name="The Broad Institute Genomics Platform"/>
            <consortium name="The Broad Institute Genome Sequencing Center for Infectious Disease"/>
            <person name="Wu L."/>
            <person name="Ma J."/>
        </authorList>
    </citation>
    <scope>NUCLEOTIDE SEQUENCE [LARGE SCALE GENOMIC DNA]</scope>
    <source>
        <strain evidence="2 3">CGMCC 1.12553</strain>
    </source>
</reference>
<evidence type="ECO:0000313" key="2">
    <source>
        <dbReference type="EMBL" id="MFC4359765.1"/>
    </source>
</evidence>
<dbReference type="RefSeq" id="WP_267621323.1">
    <property type="nucleotide sequence ID" value="NZ_JAODIW010000006.1"/>
</dbReference>
<dbReference type="PANTHER" id="PTHR42941:SF1">
    <property type="entry name" value="SLL1037 PROTEIN"/>
    <property type="match status" value="1"/>
</dbReference>
<dbReference type="PROSITE" id="PS51257">
    <property type="entry name" value="PROKAR_LIPOPROTEIN"/>
    <property type="match status" value="1"/>
</dbReference>
<organism evidence="2 3">
    <name type="scientific">Halobium salinum</name>
    <dbReference type="NCBI Taxonomy" id="1364940"/>
    <lineage>
        <taxon>Archaea</taxon>
        <taxon>Methanobacteriati</taxon>
        <taxon>Methanobacteriota</taxon>
        <taxon>Stenosarchaea group</taxon>
        <taxon>Halobacteria</taxon>
        <taxon>Halobacteriales</taxon>
        <taxon>Haloferacaceae</taxon>
        <taxon>Halobium</taxon>
    </lineage>
</organism>
<feature type="compositionally biased region" description="Gly residues" evidence="1">
    <location>
        <begin position="353"/>
        <end position="363"/>
    </location>
</feature>
<feature type="compositionally biased region" description="Low complexity" evidence="1">
    <location>
        <begin position="364"/>
        <end position="378"/>
    </location>
</feature>
<feature type="compositionally biased region" description="Gly residues" evidence="1">
    <location>
        <begin position="58"/>
        <end position="68"/>
    </location>
</feature>
<name>A0ABD5PFS6_9EURY</name>
<accession>A0ABD5PFS6</accession>
<keyword evidence="3" id="KW-1185">Reference proteome</keyword>
<dbReference type="Pfam" id="PF16868">
    <property type="entry name" value="NMT1_3"/>
    <property type="match status" value="1"/>
</dbReference>
<sequence>MARKLNRRSFIAATGTAGIVGLAGCTGGGGGEGEGNGSGGEETTTEGGSGDGETTTDGGSGGGGGSGGSRLSWHAGGTGGTYFPLSNEFKTVVESQTDFKLQVQSTGASVENAGNLGSGNADFAMIQNDVAYFAKNGEGIEAFQGNAIPALRGVATLYPETIHIVANAEADISSVTDLQGKVVNTGDLGSGTQVNATQILEAVGVSDYTEQNTGFSQAADQLKNGDIDAAFVVGGWPVGAISDLATTHDVTLVAVDGDARQQVKDSGSYFADDEIPAGTYSGIDEAVPTVAVQAMIATQESQAEETVYQITKAIFDNVDQLTIKTDFISADSALDGMSIDLHPGAQRYFDEAGVGGGSSGNESGGNASAGNESGNSSA</sequence>
<protein>
    <submittedName>
        <fullName evidence="2">TAXI family TRAP transporter solute-binding subunit</fullName>
    </submittedName>
</protein>
<dbReference type="Proteomes" id="UP001595921">
    <property type="component" value="Unassembled WGS sequence"/>
</dbReference>
<dbReference type="Gene3D" id="3.40.190.10">
    <property type="entry name" value="Periplasmic binding protein-like II"/>
    <property type="match status" value="2"/>
</dbReference>
<feature type="region of interest" description="Disordered" evidence="1">
    <location>
        <begin position="350"/>
        <end position="378"/>
    </location>
</feature>
<proteinExistence type="predicted"/>
<dbReference type="PANTHER" id="PTHR42941">
    <property type="entry name" value="SLL1037 PROTEIN"/>
    <property type="match status" value="1"/>
</dbReference>
<dbReference type="NCBIfam" id="TIGR02122">
    <property type="entry name" value="TRAP_TAXI"/>
    <property type="match status" value="1"/>
</dbReference>